<dbReference type="InterPro" id="IPR016092">
    <property type="entry name" value="ATAP"/>
</dbReference>
<feature type="domain" description="Core" evidence="2">
    <location>
        <begin position="102"/>
        <end position="204"/>
    </location>
</feature>
<dbReference type="EMBL" id="JACMSC010000016">
    <property type="protein sequence ID" value="KAG6482380.1"/>
    <property type="molecule type" value="Genomic_DNA"/>
</dbReference>
<reference evidence="3 4" key="1">
    <citation type="submission" date="2020-08" db="EMBL/GenBank/DDBJ databases">
        <title>Plant Genome Project.</title>
        <authorList>
            <person name="Zhang R.-G."/>
        </authorList>
    </citation>
    <scope>NUCLEOTIDE SEQUENCE [LARGE SCALE GENOMIC DNA]</scope>
    <source>
        <tissue evidence="3">Rhizome</tissue>
    </source>
</reference>
<proteinExistence type="inferred from homology"/>
<evidence type="ECO:0000256" key="1">
    <source>
        <dbReference type="ARBA" id="ARBA00023783"/>
    </source>
</evidence>
<dbReference type="InterPro" id="IPR035903">
    <property type="entry name" value="HesB-like_dom_sf"/>
</dbReference>
<dbReference type="PANTHER" id="PTHR47265:SF1">
    <property type="entry name" value="IRON-SULFUR ASSEMBLY PROTEIN ISCA, CHLOROPLASTIC"/>
    <property type="match status" value="1"/>
</dbReference>
<dbReference type="Pfam" id="PF01521">
    <property type="entry name" value="Fe-S_biosyn"/>
    <property type="match status" value="1"/>
</dbReference>
<comment type="similarity">
    <text evidence="1">Belongs to the HesB/IscA family. Ycf83 subfamily.</text>
</comment>
<dbReference type="GO" id="GO:0051536">
    <property type="term" value="F:iron-sulfur cluster binding"/>
    <property type="evidence" value="ECO:0007669"/>
    <property type="project" value="InterPro"/>
</dbReference>
<dbReference type="AlphaFoldDB" id="A0A8J5F8U7"/>
<dbReference type="InterPro" id="IPR031108">
    <property type="entry name" value="IscA_plant_cyanobact"/>
</dbReference>
<dbReference type="Gene3D" id="2.60.300.12">
    <property type="entry name" value="HesB-like domain"/>
    <property type="match status" value="1"/>
</dbReference>
<accession>A0A8J5F8U7</accession>
<name>A0A8J5F8U7_ZINOF</name>
<evidence type="ECO:0000259" key="2">
    <source>
        <dbReference type="Pfam" id="PF01521"/>
    </source>
</evidence>
<dbReference type="Proteomes" id="UP000734854">
    <property type="component" value="Unassembled WGS sequence"/>
</dbReference>
<evidence type="ECO:0000313" key="3">
    <source>
        <dbReference type="EMBL" id="KAG6482380.1"/>
    </source>
</evidence>
<dbReference type="PROSITE" id="PS01152">
    <property type="entry name" value="HESB"/>
    <property type="match status" value="1"/>
</dbReference>
<dbReference type="FunFam" id="2.60.300.12:FF:000008">
    <property type="entry name" value="iron-sulfur assembly protein IscA, chloroplastic"/>
    <property type="match status" value="1"/>
</dbReference>
<dbReference type="SUPFAM" id="SSF89360">
    <property type="entry name" value="HesB-like domain"/>
    <property type="match status" value="1"/>
</dbReference>
<gene>
    <name evidence="3" type="ORF">ZIOFF_059011</name>
</gene>
<sequence length="210" mass="23323">MALSSGVSSKLLFRLRGGEPRTATAHRSSVRFPRYFRRRSLVCRSSLASGLRAFVFFEVSRNFKIRKLNTQVILCYINLMLHDCSYAQHSAVPQSGSVAPAISLTDKALNHLNQMRSERKEDLCLRIGVRQGGCSGMSYTMEFENRANARSDDSIIEYNGFVIVCDPKSLLFVYGMQLDFSDALIGGGFSFKNPNATQTCGCGKSFAAEM</sequence>
<dbReference type="PANTHER" id="PTHR47265">
    <property type="entry name" value="IRON-SULFUR ASSEMBLY PROTEIN ISCA, CHLOROPLASTIC"/>
    <property type="match status" value="1"/>
</dbReference>
<dbReference type="InterPro" id="IPR017870">
    <property type="entry name" value="FeS_cluster_insertion_CS"/>
</dbReference>
<dbReference type="InterPro" id="IPR000361">
    <property type="entry name" value="ATAP_core_dom"/>
</dbReference>
<organism evidence="3 4">
    <name type="scientific">Zingiber officinale</name>
    <name type="common">Ginger</name>
    <name type="synonym">Amomum zingiber</name>
    <dbReference type="NCBI Taxonomy" id="94328"/>
    <lineage>
        <taxon>Eukaryota</taxon>
        <taxon>Viridiplantae</taxon>
        <taxon>Streptophyta</taxon>
        <taxon>Embryophyta</taxon>
        <taxon>Tracheophyta</taxon>
        <taxon>Spermatophyta</taxon>
        <taxon>Magnoliopsida</taxon>
        <taxon>Liliopsida</taxon>
        <taxon>Zingiberales</taxon>
        <taxon>Zingiberaceae</taxon>
        <taxon>Zingiber</taxon>
    </lineage>
</organism>
<dbReference type="GO" id="GO:0009570">
    <property type="term" value="C:chloroplast stroma"/>
    <property type="evidence" value="ECO:0007669"/>
    <property type="project" value="TreeGrafter"/>
</dbReference>
<evidence type="ECO:0000313" key="4">
    <source>
        <dbReference type="Proteomes" id="UP000734854"/>
    </source>
</evidence>
<dbReference type="GO" id="GO:0016226">
    <property type="term" value="P:iron-sulfur cluster assembly"/>
    <property type="evidence" value="ECO:0007669"/>
    <property type="project" value="InterPro"/>
</dbReference>
<keyword evidence="4" id="KW-1185">Reference proteome</keyword>
<comment type="caution">
    <text evidence="3">The sequence shown here is derived from an EMBL/GenBank/DDBJ whole genome shotgun (WGS) entry which is preliminary data.</text>
</comment>
<protein>
    <recommendedName>
        <fullName evidence="2">Core domain-containing protein</fullName>
    </recommendedName>
</protein>
<dbReference type="GO" id="GO:0030674">
    <property type="term" value="F:protein-macromolecule adaptor activity"/>
    <property type="evidence" value="ECO:0007669"/>
    <property type="project" value="TreeGrafter"/>
</dbReference>
<dbReference type="NCBIfam" id="TIGR00049">
    <property type="entry name" value="iron-sulfur cluster assembly accessory protein"/>
    <property type="match status" value="1"/>
</dbReference>